<evidence type="ECO:0000256" key="4">
    <source>
        <dbReference type="PROSITE-ProRule" id="PRU00146"/>
    </source>
</evidence>
<dbReference type="InterPro" id="IPR041588">
    <property type="entry name" value="Integrase_H2C2"/>
</dbReference>
<dbReference type="InterPro" id="IPR047171">
    <property type="entry name" value="BAZ1A"/>
</dbReference>
<dbReference type="Pfam" id="PF17921">
    <property type="entry name" value="Integrase_H2C2"/>
    <property type="match status" value="1"/>
</dbReference>
<dbReference type="InterPro" id="IPR019786">
    <property type="entry name" value="Zinc_finger_PHD-type_CS"/>
</dbReference>
<dbReference type="GO" id="GO:0008270">
    <property type="term" value="F:zinc ion binding"/>
    <property type="evidence" value="ECO:0007669"/>
    <property type="project" value="UniProtKB-KW"/>
</dbReference>
<dbReference type="GO" id="GO:0006338">
    <property type="term" value="P:chromatin remodeling"/>
    <property type="evidence" value="ECO:0007669"/>
    <property type="project" value="InterPro"/>
</dbReference>
<dbReference type="InterPro" id="IPR019787">
    <property type="entry name" value="Znf_PHD-finger"/>
</dbReference>
<keyword evidence="2 4" id="KW-0863">Zinc-finger</keyword>
<dbReference type="PANTHER" id="PTHR46510:SF1">
    <property type="entry name" value="BROMODOMAIN ADJACENT TO ZINC FINGER DOMAIN PROTEIN 1A"/>
    <property type="match status" value="1"/>
</dbReference>
<keyword evidence="1" id="KW-0479">Metal-binding</keyword>
<dbReference type="EMBL" id="FNXT01000412">
    <property type="protein sequence ID" value="SZX64452.1"/>
    <property type="molecule type" value="Genomic_DNA"/>
</dbReference>
<dbReference type="InterPro" id="IPR011011">
    <property type="entry name" value="Znf_FYVE_PHD"/>
</dbReference>
<dbReference type="GO" id="GO:0000228">
    <property type="term" value="C:nuclear chromosome"/>
    <property type="evidence" value="ECO:0007669"/>
    <property type="project" value="TreeGrafter"/>
</dbReference>
<dbReference type="EMBL" id="FNXT01000412">
    <property type="protein sequence ID" value="SZX64479.1"/>
    <property type="molecule type" value="Genomic_DNA"/>
</dbReference>
<dbReference type="STRING" id="3088.A0A383VI14"/>
<dbReference type="GO" id="GO:0031445">
    <property type="term" value="P:regulation of heterochromatin formation"/>
    <property type="evidence" value="ECO:0007669"/>
    <property type="project" value="TreeGrafter"/>
</dbReference>
<sequence length="300" mass="33117">MQRKHTAAAAAAPTTEKEDSGPSVDPNLACRVCHRNQDDDKMLLCSGCVDGYHTYCVGLKPVPAGDWYCADCKPSSSDEQPSDSEPAAAAAAAAAAVSNTSSEYEPTSDGEDASSDWDTDGEPSPKQRGTPSPPVQAGTGQGHTEEEGGSSSEEEEEEDAGCGPRDIFDDLSVLHYIQHNKVDADNLQGDTRTEIKNKMKRIKKRASNYRWDAATGRLLFKASAKYPREREVPPPHQRDALCLEYHEDYGHVGQQRLRGMLLKIYYWRNMSQQIKDNLKGCVSCLRNRALFKLQPELKPR</sequence>
<keyword evidence="3" id="KW-0862">Zinc</keyword>
<reference evidence="8 9" key="1">
    <citation type="submission" date="2016-10" db="EMBL/GenBank/DDBJ databases">
        <authorList>
            <person name="Cai Z."/>
        </authorList>
    </citation>
    <scope>NUCLEOTIDE SEQUENCE [LARGE SCALE GENOMIC DNA]</scope>
</reference>
<accession>A0A383VI14</accession>
<dbReference type="GO" id="GO:0008623">
    <property type="term" value="C:CHRAC"/>
    <property type="evidence" value="ECO:0007669"/>
    <property type="project" value="TreeGrafter"/>
</dbReference>
<gene>
    <name evidence="7" type="ORF">BQ4739_LOCUS4960</name>
    <name evidence="8" type="ORF">BQ4739_LOCUS4986</name>
</gene>
<dbReference type="Proteomes" id="UP000256970">
    <property type="component" value="Unassembled WGS sequence"/>
</dbReference>
<protein>
    <recommendedName>
        <fullName evidence="6">PHD-type domain-containing protein</fullName>
    </recommendedName>
</protein>
<feature type="region of interest" description="Disordered" evidence="5">
    <location>
        <begin position="1"/>
        <end position="24"/>
    </location>
</feature>
<evidence type="ECO:0000256" key="3">
    <source>
        <dbReference type="ARBA" id="ARBA00022833"/>
    </source>
</evidence>
<evidence type="ECO:0000259" key="6">
    <source>
        <dbReference type="PROSITE" id="PS50016"/>
    </source>
</evidence>
<dbReference type="InterPro" id="IPR001965">
    <property type="entry name" value="Znf_PHD"/>
</dbReference>
<dbReference type="GO" id="GO:0045740">
    <property type="term" value="P:positive regulation of DNA replication"/>
    <property type="evidence" value="ECO:0007669"/>
    <property type="project" value="TreeGrafter"/>
</dbReference>
<name>A0A383VI14_TETOB</name>
<evidence type="ECO:0000256" key="2">
    <source>
        <dbReference type="ARBA" id="ARBA00022771"/>
    </source>
</evidence>
<dbReference type="PROSITE" id="PS01359">
    <property type="entry name" value="ZF_PHD_1"/>
    <property type="match status" value="1"/>
</dbReference>
<keyword evidence="9" id="KW-1185">Reference proteome</keyword>
<feature type="domain" description="PHD-type" evidence="6">
    <location>
        <begin position="27"/>
        <end position="75"/>
    </location>
</feature>
<dbReference type="AlphaFoldDB" id="A0A383VI14"/>
<dbReference type="GO" id="GO:0006355">
    <property type="term" value="P:regulation of DNA-templated transcription"/>
    <property type="evidence" value="ECO:0007669"/>
    <property type="project" value="TreeGrafter"/>
</dbReference>
<dbReference type="InterPro" id="IPR013083">
    <property type="entry name" value="Znf_RING/FYVE/PHD"/>
</dbReference>
<evidence type="ECO:0000256" key="5">
    <source>
        <dbReference type="SAM" id="MobiDB-lite"/>
    </source>
</evidence>
<evidence type="ECO:0000313" key="8">
    <source>
        <dbReference type="EMBL" id="SZX64479.1"/>
    </source>
</evidence>
<evidence type="ECO:0000256" key="1">
    <source>
        <dbReference type="ARBA" id="ARBA00022723"/>
    </source>
</evidence>
<feature type="compositionally biased region" description="Acidic residues" evidence="5">
    <location>
        <begin position="106"/>
        <end position="121"/>
    </location>
</feature>
<dbReference type="Pfam" id="PF00628">
    <property type="entry name" value="PHD"/>
    <property type="match status" value="1"/>
</dbReference>
<proteinExistence type="predicted"/>
<evidence type="ECO:0000313" key="7">
    <source>
        <dbReference type="EMBL" id="SZX64452.1"/>
    </source>
</evidence>
<dbReference type="SUPFAM" id="SSF57903">
    <property type="entry name" value="FYVE/PHD zinc finger"/>
    <property type="match status" value="1"/>
</dbReference>
<dbReference type="Gene3D" id="3.30.40.10">
    <property type="entry name" value="Zinc/RING finger domain, C3HC4 (zinc finger)"/>
    <property type="match status" value="1"/>
</dbReference>
<dbReference type="PROSITE" id="PS50016">
    <property type="entry name" value="ZF_PHD_2"/>
    <property type="match status" value="1"/>
</dbReference>
<organism evidence="8 9">
    <name type="scientific">Tetradesmus obliquus</name>
    <name type="common">Green alga</name>
    <name type="synonym">Acutodesmus obliquus</name>
    <dbReference type="NCBI Taxonomy" id="3088"/>
    <lineage>
        <taxon>Eukaryota</taxon>
        <taxon>Viridiplantae</taxon>
        <taxon>Chlorophyta</taxon>
        <taxon>core chlorophytes</taxon>
        <taxon>Chlorophyceae</taxon>
        <taxon>CS clade</taxon>
        <taxon>Sphaeropleales</taxon>
        <taxon>Scenedesmaceae</taxon>
        <taxon>Tetradesmus</taxon>
    </lineage>
</organism>
<feature type="region of interest" description="Disordered" evidence="5">
    <location>
        <begin position="73"/>
        <end position="165"/>
    </location>
</feature>
<dbReference type="GO" id="GO:0003677">
    <property type="term" value="F:DNA binding"/>
    <property type="evidence" value="ECO:0007669"/>
    <property type="project" value="TreeGrafter"/>
</dbReference>
<dbReference type="Gene3D" id="1.10.340.70">
    <property type="match status" value="1"/>
</dbReference>
<feature type="compositionally biased region" description="Low complexity" evidence="5">
    <location>
        <begin position="74"/>
        <end position="96"/>
    </location>
</feature>
<dbReference type="PANTHER" id="PTHR46510">
    <property type="entry name" value="BROMODOMAIN ADJACENT TO ZINC FINGER DOMAIN PROTEIN 1A"/>
    <property type="match status" value="1"/>
</dbReference>
<dbReference type="SMART" id="SM00249">
    <property type="entry name" value="PHD"/>
    <property type="match status" value="1"/>
</dbReference>
<evidence type="ECO:0000313" key="9">
    <source>
        <dbReference type="Proteomes" id="UP000256970"/>
    </source>
</evidence>